<evidence type="ECO:0000256" key="1">
    <source>
        <dbReference type="SAM" id="MobiDB-lite"/>
    </source>
</evidence>
<keyword evidence="3" id="KW-1185">Reference proteome</keyword>
<organism evidence="2 3">
    <name type="scientific">Triangularia setosa</name>
    <dbReference type="NCBI Taxonomy" id="2587417"/>
    <lineage>
        <taxon>Eukaryota</taxon>
        <taxon>Fungi</taxon>
        <taxon>Dikarya</taxon>
        <taxon>Ascomycota</taxon>
        <taxon>Pezizomycotina</taxon>
        <taxon>Sordariomycetes</taxon>
        <taxon>Sordariomycetidae</taxon>
        <taxon>Sordariales</taxon>
        <taxon>Podosporaceae</taxon>
        <taxon>Triangularia</taxon>
    </lineage>
</organism>
<sequence length="696" mass="79152">MAPTRRSWLLVGPFRRRPKLITAHTPRPANPALPPFAQLSNELVLNILEIIHDSNPRDLLNVALVCSDLYEKARYVQHRLLTLDFHRHTKVVLGSRIFDVWREDNTTGRVCSGRTTEKHKWNCFRKPKIPSHDAGMDQMVEKYPTWPLVFGQHQPDLSPSLSSPLINSMPNLRDIHWHCRHVRSALPLPPSLSSLLMNSSNNSPTINLHLYIGTRDDRRPNPRLLQLLFQLSIYPLTLNLNSLDIDISYYSQGYAQQILNPLKNILCSAPNLQKLSLDIWYSRRGCVARSLDANYFGFGFTSGENLATKKLKHLTIHGYPFGRSAITTALPGDFRHPTNWNTNGYPPNTIPEVEYWTKNFYWGSLETLRLLDVGWMGTSKIFPSAALAGKLKSLKELKLDGIYGPDVTSSRMEDLAVREYVEGVWHFLLHLPPGRLKYVSLPFLGGDVIPVEAVTRFGDTLTRLGITHHAVKEDDLEVLGRDLSVLSDLRLWCERDHELENDGNEGKWPERMFDVLADEGNFTALRDLRLTFELGFKEKQIQQSLTLFAAREIGERICSRRRSWQKSPSLQHVHLTAGNPPKNKNDGPSGYYDPDDAERRRRAFARNTITFVCSPNLDSGGVRIKCLKLVDAGLDEDKLQAVWAFAPTDKIGQDDPRIQEIEEKAVAALQLEDEKMIKGKKYAALVVALKGPQWEE</sequence>
<evidence type="ECO:0008006" key="4">
    <source>
        <dbReference type="Google" id="ProtNLM"/>
    </source>
</evidence>
<dbReference type="AlphaFoldDB" id="A0AAN6WEC3"/>
<comment type="caution">
    <text evidence="2">The sequence shown here is derived from an EMBL/GenBank/DDBJ whole genome shotgun (WGS) entry which is preliminary data.</text>
</comment>
<accession>A0AAN6WEC3</accession>
<name>A0AAN6WEC3_9PEZI</name>
<reference evidence="2" key="1">
    <citation type="journal article" date="2023" name="Mol. Phylogenet. Evol.">
        <title>Genome-scale phylogeny and comparative genomics of the fungal order Sordariales.</title>
        <authorList>
            <person name="Hensen N."/>
            <person name="Bonometti L."/>
            <person name="Westerberg I."/>
            <person name="Brannstrom I.O."/>
            <person name="Guillou S."/>
            <person name="Cros-Aarteil S."/>
            <person name="Calhoun S."/>
            <person name="Haridas S."/>
            <person name="Kuo A."/>
            <person name="Mondo S."/>
            <person name="Pangilinan J."/>
            <person name="Riley R."/>
            <person name="LaButti K."/>
            <person name="Andreopoulos B."/>
            <person name="Lipzen A."/>
            <person name="Chen C."/>
            <person name="Yan M."/>
            <person name="Daum C."/>
            <person name="Ng V."/>
            <person name="Clum A."/>
            <person name="Steindorff A."/>
            <person name="Ohm R.A."/>
            <person name="Martin F."/>
            <person name="Silar P."/>
            <person name="Natvig D.O."/>
            <person name="Lalanne C."/>
            <person name="Gautier V."/>
            <person name="Ament-Velasquez S.L."/>
            <person name="Kruys A."/>
            <person name="Hutchinson M.I."/>
            <person name="Powell A.J."/>
            <person name="Barry K."/>
            <person name="Miller A.N."/>
            <person name="Grigoriev I.V."/>
            <person name="Debuchy R."/>
            <person name="Gladieux P."/>
            <person name="Hiltunen Thoren M."/>
            <person name="Johannesson H."/>
        </authorList>
    </citation>
    <scope>NUCLEOTIDE SEQUENCE</scope>
    <source>
        <strain evidence="2">CBS 892.96</strain>
    </source>
</reference>
<gene>
    <name evidence="2" type="ORF">QBC36DRAFT_344173</name>
</gene>
<evidence type="ECO:0000313" key="3">
    <source>
        <dbReference type="Proteomes" id="UP001302321"/>
    </source>
</evidence>
<dbReference type="Proteomes" id="UP001302321">
    <property type="component" value="Unassembled WGS sequence"/>
</dbReference>
<reference evidence="2" key="2">
    <citation type="submission" date="2023-05" db="EMBL/GenBank/DDBJ databases">
        <authorList>
            <consortium name="Lawrence Berkeley National Laboratory"/>
            <person name="Steindorff A."/>
            <person name="Hensen N."/>
            <person name="Bonometti L."/>
            <person name="Westerberg I."/>
            <person name="Brannstrom I.O."/>
            <person name="Guillou S."/>
            <person name="Cros-Aarteil S."/>
            <person name="Calhoun S."/>
            <person name="Haridas S."/>
            <person name="Kuo A."/>
            <person name="Mondo S."/>
            <person name="Pangilinan J."/>
            <person name="Riley R."/>
            <person name="Labutti K."/>
            <person name="Andreopoulos B."/>
            <person name="Lipzen A."/>
            <person name="Chen C."/>
            <person name="Yanf M."/>
            <person name="Daum C."/>
            <person name="Ng V."/>
            <person name="Clum A."/>
            <person name="Ohm R."/>
            <person name="Martin F."/>
            <person name="Silar P."/>
            <person name="Natvig D."/>
            <person name="Lalanne C."/>
            <person name="Gautier V."/>
            <person name="Ament-Velasquez S.L."/>
            <person name="Kruys A."/>
            <person name="Hutchinson M.I."/>
            <person name="Powell A.J."/>
            <person name="Barry K."/>
            <person name="Miller A.N."/>
            <person name="Grigoriev I.V."/>
            <person name="Debuchy R."/>
            <person name="Gladieux P."/>
            <person name="Thoren M.H."/>
            <person name="Johannesson H."/>
        </authorList>
    </citation>
    <scope>NUCLEOTIDE SEQUENCE</scope>
    <source>
        <strain evidence="2">CBS 892.96</strain>
    </source>
</reference>
<protein>
    <recommendedName>
        <fullName evidence="4">F-box domain-containing protein</fullName>
    </recommendedName>
</protein>
<dbReference type="EMBL" id="MU866126">
    <property type="protein sequence ID" value="KAK4179007.1"/>
    <property type="molecule type" value="Genomic_DNA"/>
</dbReference>
<evidence type="ECO:0000313" key="2">
    <source>
        <dbReference type="EMBL" id="KAK4179007.1"/>
    </source>
</evidence>
<feature type="region of interest" description="Disordered" evidence="1">
    <location>
        <begin position="564"/>
        <end position="596"/>
    </location>
</feature>
<proteinExistence type="predicted"/>